<feature type="transmembrane region" description="Helical" evidence="1">
    <location>
        <begin position="323"/>
        <end position="344"/>
    </location>
</feature>
<evidence type="ECO:0000313" key="3">
    <source>
        <dbReference type="EMBL" id="VFT80218.1"/>
    </source>
</evidence>
<feature type="transmembrane region" description="Helical" evidence="1">
    <location>
        <begin position="68"/>
        <end position="85"/>
    </location>
</feature>
<protein>
    <submittedName>
        <fullName evidence="3">Aste57867_3038 protein</fullName>
    </submittedName>
</protein>
<dbReference type="OrthoDB" id="63677at2759"/>
<reference evidence="3 4" key="1">
    <citation type="submission" date="2019-03" db="EMBL/GenBank/DDBJ databases">
        <authorList>
            <person name="Gaulin E."/>
            <person name="Dumas B."/>
        </authorList>
    </citation>
    <scope>NUCLEOTIDE SEQUENCE [LARGE SCALE GENOMIC DNA]</scope>
    <source>
        <strain evidence="3">CBS 568.67</strain>
    </source>
</reference>
<dbReference type="AlphaFoldDB" id="A0A485K8W2"/>
<dbReference type="EMBL" id="VJMH01000460">
    <property type="protein sequence ID" value="KAF0716079.1"/>
    <property type="molecule type" value="Genomic_DNA"/>
</dbReference>
<feature type="transmembrane region" description="Helical" evidence="1">
    <location>
        <begin position="292"/>
        <end position="311"/>
    </location>
</feature>
<keyword evidence="1" id="KW-0812">Transmembrane</keyword>
<gene>
    <name evidence="3" type="primary">Aste57867_3038</name>
    <name evidence="2" type="ORF">As57867_003029</name>
    <name evidence="3" type="ORF">ASTE57867_3038</name>
</gene>
<organism evidence="3 4">
    <name type="scientific">Aphanomyces stellatus</name>
    <dbReference type="NCBI Taxonomy" id="120398"/>
    <lineage>
        <taxon>Eukaryota</taxon>
        <taxon>Sar</taxon>
        <taxon>Stramenopiles</taxon>
        <taxon>Oomycota</taxon>
        <taxon>Saprolegniomycetes</taxon>
        <taxon>Saprolegniales</taxon>
        <taxon>Verrucalvaceae</taxon>
        <taxon>Aphanomyces</taxon>
    </lineage>
</organism>
<dbReference type="EMBL" id="CAADRA010000460">
    <property type="protein sequence ID" value="VFT80218.1"/>
    <property type="molecule type" value="Genomic_DNA"/>
</dbReference>
<evidence type="ECO:0000313" key="2">
    <source>
        <dbReference type="EMBL" id="KAF0716079.1"/>
    </source>
</evidence>
<name>A0A485K8W2_9STRA</name>
<accession>A0A485K8W2</accession>
<keyword evidence="4" id="KW-1185">Reference proteome</keyword>
<feature type="transmembrane region" description="Helical" evidence="1">
    <location>
        <begin position="42"/>
        <end position="62"/>
    </location>
</feature>
<evidence type="ECO:0000256" key="1">
    <source>
        <dbReference type="SAM" id="Phobius"/>
    </source>
</evidence>
<feature type="transmembrane region" description="Helical" evidence="1">
    <location>
        <begin position="163"/>
        <end position="183"/>
    </location>
</feature>
<keyword evidence="1" id="KW-0472">Membrane</keyword>
<proteinExistence type="predicted"/>
<evidence type="ECO:0000313" key="4">
    <source>
        <dbReference type="Proteomes" id="UP000332933"/>
    </source>
</evidence>
<sequence length="663" mass="74124">MSMASQSTAPNYMSIPVADSGSVEPVKTLVVAPWWRRAVDGLLCLAGTLFNIVFFTLIVVIFLVSLAANTVVCTLDLVVAPLIFGRKWLGWKHEKKIVWSALKLDYRAAQFYRDHALRFDAIEAATTDRQMTKPLRESVKAQIEAVSSMIDGGKDFIDVKDTMSLSSVVISTIFFMAYLVYFWHKGFVISDVNSKVHDALAIILPLLLQEELAAGLSQVLLWWKWSNYDNEDIWTSSDDDEDEDGAKSPKPLTEEQRLAVKAKYKKHKVAFEAHVNQQCYSVGAGAPDMTGLAAFITALWTLFFLLQGYIVESPDHHAWMAPTYWFFVAYSGFLVAFCYVPFFATSSEQQKEEFESASASCEAFLFINHMTQLQDHVVAIVTKEGTIPLSAARPAIRQLRRQAIHQMDTEDVVSYALYVLALSTYDFFSGEVNDMSLEDFRATSAGAIDQPVLPPTNHYAYYWAGCLGEAVDQGNVDDVMLSFLVQLPQEDDEAVETDGVVVGDMSEKEGNDDEGEVETDTSEDMTLFSMPVMGIHTFEDILTERNITEMTSIIDSPLVQEKKIYMLPDCDDLVCIGLEVKIMERYIVSIYIVSESGAKFGRGRVYSSANELKSMVQVAAGETPLTFVEVAEEDQMRAFASCTLDIDPTVVTKSFERRNVDDL</sequence>
<keyword evidence="1" id="KW-1133">Transmembrane helix</keyword>
<reference evidence="2" key="2">
    <citation type="submission" date="2019-06" db="EMBL/GenBank/DDBJ databases">
        <title>Genomics analysis of Aphanomyces spp. identifies a new class of oomycete effector associated with host adaptation.</title>
        <authorList>
            <person name="Gaulin E."/>
        </authorList>
    </citation>
    <scope>NUCLEOTIDE SEQUENCE</scope>
    <source>
        <strain evidence="2">CBS 578.67</strain>
    </source>
</reference>
<dbReference type="Proteomes" id="UP000332933">
    <property type="component" value="Unassembled WGS sequence"/>
</dbReference>